<dbReference type="CDD" id="cd00082">
    <property type="entry name" value="HisKA"/>
    <property type="match status" value="1"/>
</dbReference>
<feature type="transmembrane region" description="Helical" evidence="4">
    <location>
        <begin position="257"/>
        <end position="276"/>
    </location>
</feature>
<protein>
    <recommendedName>
        <fullName evidence="2">histidine kinase</fullName>
        <ecNumber evidence="2">2.7.13.3</ecNumber>
    </recommendedName>
</protein>
<dbReference type="Pfam" id="PF00512">
    <property type="entry name" value="HisKA"/>
    <property type="match status" value="1"/>
</dbReference>
<keyword evidence="7" id="KW-1185">Reference proteome</keyword>
<dbReference type="PROSITE" id="PS50109">
    <property type="entry name" value="HIS_KIN"/>
    <property type="match status" value="1"/>
</dbReference>
<dbReference type="Gene3D" id="1.10.287.130">
    <property type="match status" value="1"/>
</dbReference>
<dbReference type="PANTHER" id="PTHR43547">
    <property type="entry name" value="TWO-COMPONENT HISTIDINE KINASE"/>
    <property type="match status" value="1"/>
</dbReference>
<dbReference type="GO" id="GO:0000155">
    <property type="term" value="F:phosphorelay sensor kinase activity"/>
    <property type="evidence" value="ECO:0007669"/>
    <property type="project" value="InterPro"/>
</dbReference>
<comment type="catalytic activity">
    <reaction evidence="1">
        <text>ATP + protein L-histidine = ADP + protein N-phospho-L-histidine.</text>
        <dbReference type="EC" id="2.7.13.3"/>
    </reaction>
</comment>
<gene>
    <name evidence="6" type="ORF">JIN84_05265</name>
</gene>
<evidence type="ECO:0000259" key="5">
    <source>
        <dbReference type="PROSITE" id="PS50109"/>
    </source>
</evidence>
<evidence type="ECO:0000313" key="7">
    <source>
        <dbReference type="Proteomes" id="UP000600139"/>
    </source>
</evidence>
<dbReference type="PRINTS" id="PR00344">
    <property type="entry name" value="BCTRLSENSOR"/>
</dbReference>
<evidence type="ECO:0000256" key="4">
    <source>
        <dbReference type="SAM" id="Phobius"/>
    </source>
</evidence>
<dbReference type="SMART" id="SM00387">
    <property type="entry name" value="HATPase_c"/>
    <property type="match status" value="1"/>
</dbReference>
<keyword evidence="3" id="KW-0597">Phosphoprotein</keyword>
<name>A0A934QYG5_9BACT</name>
<dbReference type="PANTHER" id="PTHR43547:SF2">
    <property type="entry name" value="HYBRID SIGNAL TRANSDUCTION HISTIDINE KINASE C"/>
    <property type="match status" value="1"/>
</dbReference>
<keyword evidence="4" id="KW-0472">Membrane</keyword>
<keyword evidence="6" id="KW-0418">Kinase</keyword>
<dbReference type="SUPFAM" id="SSF55874">
    <property type="entry name" value="ATPase domain of HSP90 chaperone/DNA topoisomerase II/histidine kinase"/>
    <property type="match status" value="1"/>
</dbReference>
<dbReference type="SUPFAM" id="SSF47384">
    <property type="entry name" value="Homodimeric domain of signal transducing histidine kinase"/>
    <property type="match status" value="1"/>
</dbReference>
<evidence type="ECO:0000256" key="3">
    <source>
        <dbReference type="ARBA" id="ARBA00022553"/>
    </source>
</evidence>
<dbReference type="Gene3D" id="3.30.565.10">
    <property type="entry name" value="Histidine kinase-like ATPase, C-terminal domain"/>
    <property type="match status" value="1"/>
</dbReference>
<organism evidence="6 7">
    <name type="scientific">Luteolibacter yonseiensis</name>
    <dbReference type="NCBI Taxonomy" id="1144680"/>
    <lineage>
        <taxon>Bacteria</taxon>
        <taxon>Pseudomonadati</taxon>
        <taxon>Verrucomicrobiota</taxon>
        <taxon>Verrucomicrobiia</taxon>
        <taxon>Verrucomicrobiales</taxon>
        <taxon>Verrucomicrobiaceae</taxon>
        <taxon>Luteolibacter</taxon>
    </lineage>
</organism>
<sequence length="521" mass="56966">MMRPALLTILPMLAAAVLVMVGGERMARREVETRTPADRTRLLDFADSFRRELVRLESLYLDHMEDLAYRSPYAKQEDATAAAAEISGIRLIRVFRQKGNDLTISPPFNPGRLPEIELEKRKRPFDPENAVVLGAALLEKDLPKNGSWLASPVPSLQVHCRQPEPGVLVAFLIDMAQVRERASGHVASWLEEPLAPLREAGERVQIELADGRALAKVGSDRHGPAASIIPIRTLFGDWQIRTWDGLVVSRTYDPATLATAVVLAIVLLASGGVLFIQQKRALRLASERVSFVNRVSHELGTPLTNLTLNLDLATEVLTSRPAEARRRLGLVAEEIERLSRLVANVLTFSRRERDTLELKPVRCMPGEIIGRTLESFRPALERRGIVIEARISADNPALLDADALSQITGNLLSNVEKYATAGRWLGLEAVQDGGLLTLEVRDHGPGIPAVSRQRIFKPFERVLQTTNEGASGTGLGLAIGQDLAGRMGGTLELMETGQGAAFRLRIPAPPALAIVTDTDAA</sequence>
<keyword evidence="4" id="KW-1133">Transmembrane helix</keyword>
<dbReference type="AlphaFoldDB" id="A0A934QYG5"/>
<dbReference type="SMART" id="SM00388">
    <property type="entry name" value="HisKA"/>
    <property type="match status" value="1"/>
</dbReference>
<dbReference type="Proteomes" id="UP000600139">
    <property type="component" value="Unassembled WGS sequence"/>
</dbReference>
<evidence type="ECO:0000313" key="6">
    <source>
        <dbReference type="EMBL" id="MBK1815013.1"/>
    </source>
</evidence>
<keyword evidence="4" id="KW-0812">Transmembrane</keyword>
<accession>A0A934QYG5</accession>
<dbReference type="Pfam" id="PF02518">
    <property type="entry name" value="HATPase_c"/>
    <property type="match status" value="1"/>
</dbReference>
<feature type="domain" description="Histidine kinase" evidence="5">
    <location>
        <begin position="294"/>
        <end position="510"/>
    </location>
</feature>
<dbReference type="InterPro" id="IPR005467">
    <property type="entry name" value="His_kinase_dom"/>
</dbReference>
<reference evidence="6" key="1">
    <citation type="submission" date="2021-01" db="EMBL/GenBank/DDBJ databases">
        <title>Modified the classification status of verrucomicrobia.</title>
        <authorList>
            <person name="Feng X."/>
        </authorList>
    </citation>
    <scope>NUCLEOTIDE SEQUENCE</scope>
    <source>
        <strain evidence="6">JCM 18052</strain>
    </source>
</reference>
<dbReference type="InterPro" id="IPR036890">
    <property type="entry name" value="HATPase_C_sf"/>
</dbReference>
<dbReference type="InterPro" id="IPR036097">
    <property type="entry name" value="HisK_dim/P_sf"/>
</dbReference>
<proteinExistence type="predicted"/>
<evidence type="ECO:0000256" key="1">
    <source>
        <dbReference type="ARBA" id="ARBA00000085"/>
    </source>
</evidence>
<dbReference type="EMBL" id="JAENIK010000004">
    <property type="protein sequence ID" value="MBK1815013.1"/>
    <property type="molecule type" value="Genomic_DNA"/>
</dbReference>
<dbReference type="EC" id="2.7.13.3" evidence="2"/>
<comment type="caution">
    <text evidence="6">The sequence shown here is derived from an EMBL/GenBank/DDBJ whole genome shotgun (WGS) entry which is preliminary data.</text>
</comment>
<dbReference type="InterPro" id="IPR003661">
    <property type="entry name" value="HisK_dim/P_dom"/>
</dbReference>
<dbReference type="InterPro" id="IPR003594">
    <property type="entry name" value="HATPase_dom"/>
</dbReference>
<evidence type="ECO:0000256" key="2">
    <source>
        <dbReference type="ARBA" id="ARBA00012438"/>
    </source>
</evidence>
<dbReference type="InterPro" id="IPR004358">
    <property type="entry name" value="Sig_transdc_His_kin-like_C"/>
</dbReference>
<dbReference type="RefSeq" id="WP_200349959.1">
    <property type="nucleotide sequence ID" value="NZ_BAABHZ010000010.1"/>
</dbReference>
<keyword evidence="6" id="KW-0808">Transferase</keyword>